<dbReference type="AlphaFoldDB" id="A0A7J8AMD8"/>
<dbReference type="SMART" id="SM00389">
    <property type="entry name" value="HOX"/>
    <property type="match status" value="1"/>
</dbReference>
<evidence type="ECO:0000256" key="4">
    <source>
        <dbReference type="ARBA" id="ARBA00023155"/>
    </source>
</evidence>
<evidence type="ECO:0000313" key="11">
    <source>
        <dbReference type="Proteomes" id="UP000527355"/>
    </source>
</evidence>
<accession>A0A7J8AMD8</accession>
<evidence type="ECO:0000256" key="1">
    <source>
        <dbReference type="ARBA" id="ARBA00004123"/>
    </source>
</evidence>
<dbReference type="EMBL" id="JABWUV010000001">
    <property type="protein sequence ID" value="KAF6387703.1"/>
    <property type="molecule type" value="Genomic_DNA"/>
</dbReference>
<feature type="compositionally biased region" description="Basic residues" evidence="8">
    <location>
        <begin position="14"/>
        <end position="24"/>
    </location>
</feature>
<reference evidence="10 11" key="1">
    <citation type="journal article" date="2020" name="Nature">
        <title>Six reference-quality genomes reveal evolution of bat adaptations.</title>
        <authorList>
            <person name="Jebb D."/>
            <person name="Huang Z."/>
            <person name="Pippel M."/>
            <person name="Hughes G.M."/>
            <person name="Lavrichenko K."/>
            <person name="Devanna P."/>
            <person name="Winkler S."/>
            <person name="Jermiin L.S."/>
            <person name="Skirmuntt E.C."/>
            <person name="Katzourakis A."/>
            <person name="Burkitt-Gray L."/>
            <person name="Ray D.A."/>
            <person name="Sullivan K.A.M."/>
            <person name="Roscito J.G."/>
            <person name="Kirilenko B.M."/>
            <person name="Davalos L.M."/>
            <person name="Corthals A.P."/>
            <person name="Power M.L."/>
            <person name="Jones G."/>
            <person name="Ransome R.D."/>
            <person name="Dechmann D.K.N."/>
            <person name="Locatelli A.G."/>
            <person name="Puechmaille S.J."/>
            <person name="Fedrigo O."/>
            <person name="Jarvis E.D."/>
            <person name="Hiller M."/>
            <person name="Vernes S.C."/>
            <person name="Myers E.W."/>
            <person name="Teeling E.C."/>
        </authorList>
    </citation>
    <scope>NUCLEOTIDE SEQUENCE [LARGE SCALE GENOMIC DNA]</scope>
    <source>
        <strain evidence="10">MMyoMyo1</strain>
        <tissue evidence="10">Flight muscle</tissue>
    </source>
</reference>
<dbReference type="PANTHER" id="PTHR45793">
    <property type="entry name" value="HOMEOBOX PROTEIN"/>
    <property type="match status" value="1"/>
</dbReference>
<comment type="subcellular location">
    <subcellularLocation>
        <location evidence="1 6 7">Nucleus</location>
    </subcellularLocation>
</comment>
<proteinExistence type="predicted"/>
<evidence type="ECO:0000256" key="3">
    <source>
        <dbReference type="ARBA" id="ARBA00023125"/>
    </source>
</evidence>
<comment type="caution">
    <text evidence="10">The sequence shown here is derived from an EMBL/GenBank/DDBJ whole genome shotgun (WGS) entry which is preliminary data.</text>
</comment>
<feature type="DNA-binding region" description="Homeobox" evidence="6">
    <location>
        <begin position="20"/>
        <end position="79"/>
    </location>
</feature>
<dbReference type="Proteomes" id="UP000527355">
    <property type="component" value="Unassembled WGS sequence"/>
</dbReference>
<dbReference type="InterPro" id="IPR009057">
    <property type="entry name" value="Homeodomain-like_sf"/>
</dbReference>
<feature type="compositionally biased region" description="Pro residues" evidence="8">
    <location>
        <begin position="1"/>
        <end position="11"/>
    </location>
</feature>
<sequence>MQEPESPPGSPRSPAHRRKKRQKRTVYSIEQRLQLEEFYKKKRYGTYEERETLAKQVNVQDHQVQVWLKNRRAKDCRLQRLRGQQGQGAHDAPQEPGVRAPQPAPAGPAFQGDPVLPASPVLPATPVFPEEPVFPAGPVLPAAPLHHRGPAFCSLSPHSPFEVFPEAEHCAFSSSQACWSPAQGVQGAVPAALAPAPAQARVWPQGPYDLSCSTNLVVTPRVTELRSPKGSWEGHFSSCQPWAENEEDPYKLLDL</sequence>
<evidence type="ECO:0000256" key="2">
    <source>
        <dbReference type="ARBA" id="ARBA00022473"/>
    </source>
</evidence>
<dbReference type="PANTHER" id="PTHR45793:SF5">
    <property type="entry name" value="HOMEOTIC PROTEIN OCELLILESS"/>
    <property type="match status" value="1"/>
</dbReference>
<evidence type="ECO:0000256" key="7">
    <source>
        <dbReference type="RuleBase" id="RU000682"/>
    </source>
</evidence>
<feature type="domain" description="Homeobox" evidence="9">
    <location>
        <begin position="18"/>
        <end position="78"/>
    </location>
</feature>
<evidence type="ECO:0000259" key="9">
    <source>
        <dbReference type="PROSITE" id="PS50071"/>
    </source>
</evidence>
<dbReference type="Gene3D" id="1.10.10.60">
    <property type="entry name" value="Homeodomain-like"/>
    <property type="match status" value="1"/>
</dbReference>
<dbReference type="SUPFAM" id="SSF46689">
    <property type="entry name" value="Homeodomain-like"/>
    <property type="match status" value="1"/>
</dbReference>
<evidence type="ECO:0000313" key="10">
    <source>
        <dbReference type="EMBL" id="KAF6387703.1"/>
    </source>
</evidence>
<dbReference type="GO" id="GO:0005634">
    <property type="term" value="C:nucleus"/>
    <property type="evidence" value="ECO:0007669"/>
    <property type="project" value="UniProtKB-SubCell"/>
</dbReference>
<organism evidence="10 11">
    <name type="scientific">Myotis myotis</name>
    <name type="common">Greater mouse-eared bat</name>
    <name type="synonym">Vespertilio myotis</name>
    <dbReference type="NCBI Taxonomy" id="51298"/>
    <lineage>
        <taxon>Eukaryota</taxon>
        <taxon>Metazoa</taxon>
        <taxon>Chordata</taxon>
        <taxon>Craniata</taxon>
        <taxon>Vertebrata</taxon>
        <taxon>Euteleostomi</taxon>
        <taxon>Mammalia</taxon>
        <taxon>Eutheria</taxon>
        <taxon>Laurasiatheria</taxon>
        <taxon>Chiroptera</taxon>
        <taxon>Yangochiroptera</taxon>
        <taxon>Vespertilionidae</taxon>
        <taxon>Myotis</taxon>
    </lineage>
</organism>
<dbReference type="PROSITE" id="PS50071">
    <property type="entry name" value="HOMEOBOX_2"/>
    <property type="match status" value="1"/>
</dbReference>
<evidence type="ECO:0000256" key="5">
    <source>
        <dbReference type="ARBA" id="ARBA00023242"/>
    </source>
</evidence>
<keyword evidence="3 6" id="KW-0238">DNA-binding</keyword>
<dbReference type="GO" id="GO:0000978">
    <property type="term" value="F:RNA polymerase II cis-regulatory region sequence-specific DNA binding"/>
    <property type="evidence" value="ECO:0007669"/>
    <property type="project" value="TreeGrafter"/>
</dbReference>
<gene>
    <name evidence="10" type="ORF">mMyoMyo1_008157</name>
</gene>
<dbReference type="CDD" id="cd00086">
    <property type="entry name" value="homeodomain"/>
    <property type="match status" value="1"/>
</dbReference>
<protein>
    <recommendedName>
        <fullName evidence="9">Homeobox domain-containing protein</fullName>
    </recommendedName>
</protein>
<dbReference type="VEuPathDB" id="HostDB:LOC118657483"/>
<name>A0A7J8AMD8_MYOMY</name>
<keyword evidence="11" id="KW-1185">Reference proteome</keyword>
<feature type="region of interest" description="Disordered" evidence="8">
    <location>
        <begin position="1"/>
        <end position="26"/>
    </location>
</feature>
<feature type="region of interest" description="Disordered" evidence="8">
    <location>
        <begin position="82"/>
        <end position="113"/>
    </location>
</feature>
<keyword evidence="5 6" id="KW-0539">Nucleus</keyword>
<dbReference type="InterPro" id="IPR001356">
    <property type="entry name" value="HD"/>
</dbReference>
<keyword evidence="2" id="KW-0217">Developmental protein</keyword>
<evidence type="ECO:0000256" key="6">
    <source>
        <dbReference type="PROSITE-ProRule" id="PRU00108"/>
    </source>
</evidence>
<keyword evidence="4 6" id="KW-0371">Homeobox</keyword>
<dbReference type="Pfam" id="PF00046">
    <property type="entry name" value="Homeodomain"/>
    <property type="match status" value="1"/>
</dbReference>
<dbReference type="GO" id="GO:0000981">
    <property type="term" value="F:DNA-binding transcription factor activity, RNA polymerase II-specific"/>
    <property type="evidence" value="ECO:0007669"/>
    <property type="project" value="TreeGrafter"/>
</dbReference>
<evidence type="ECO:0000256" key="8">
    <source>
        <dbReference type="SAM" id="MobiDB-lite"/>
    </source>
</evidence>